<keyword evidence="11" id="KW-1185">Reference proteome</keyword>
<dbReference type="CDD" id="cd00331">
    <property type="entry name" value="IGPS"/>
    <property type="match status" value="1"/>
</dbReference>
<sequence length="263" mass="28266">MTTVLDRIIAYKKDEVAAAKAVTSVDELAERAQEITPRGFAASLHKGAEHGLGIIAEVKRASPSKGLIREDFHSAELAASLQRGGASCLSVLTDEPSFKGHIDFLMEARAATSIPLLRKDFMVDRYQVVEARARGADAILLILAALDDALAAELREEAARWNLDVLAEVHNEEELERALALEPDLLGVNNRNLKTFETDIETTPRLAAKAGGTPIVSESGVDGAEAMRTLVSAGIRRFLIGEHLMRAPDPGAALKELVQAVDG</sequence>
<comment type="caution">
    <text evidence="10">The sequence shown here is derived from an EMBL/GenBank/DDBJ whole genome shotgun (WGS) entry which is preliminary data.</text>
</comment>
<comment type="catalytic activity">
    <reaction evidence="1 8">
        <text>1-(2-carboxyphenylamino)-1-deoxy-D-ribulose 5-phosphate + H(+) = (1S,2R)-1-C-(indol-3-yl)glycerol 3-phosphate + CO2 + H2O</text>
        <dbReference type="Rhea" id="RHEA:23476"/>
        <dbReference type="ChEBI" id="CHEBI:15377"/>
        <dbReference type="ChEBI" id="CHEBI:15378"/>
        <dbReference type="ChEBI" id="CHEBI:16526"/>
        <dbReference type="ChEBI" id="CHEBI:58613"/>
        <dbReference type="ChEBI" id="CHEBI:58866"/>
        <dbReference type="EC" id="4.1.1.48"/>
    </reaction>
</comment>
<dbReference type="PANTHER" id="PTHR22854">
    <property type="entry name" value="TRYPTOPHAN BIOSYNTHESIS PROTEIN"/>
    <property type="match status" value="1"/>
</dbReference>
<evidence type="ECO:0000313" key="11">
    <source>
        <dbReference type="Proteomes" id="UP001595607"/>
    </source>
</evidence>
<dbReference type="EC" id="4.1.1.48" evidence="8"/>
<name>A0ABV7MD35_9PROT</name>
<dbReference type="InterPro" id="IPR013785">
    <property type="entry name" value="Aldolase_TIM"/>
</dbReference>
<dbReference type="InterPro" id="IPR045186">
    <property type="entry name" value="Indole-3-glycerol_P_synth"/>
</dbReference>
<dbReference type="Gene3D" id="3.20.20.70">
    <property type="entry name" value="Aldolase class I"/>
    <property type="match status" value="1"/>
</dbReference>
<gene>
    <name evidence="8 10" type="primary">trpC</name>
    <name evidence="10" type="ORF">ACFONP_09490</name>
</gene>
<accession>A0ABV7MD35</accession>
<dbReference type="EMBL" id="JBHRVA010000003">
    <property type="protein sequence ID" value="MFC3302963.1"/>
    <property type="molecule type" value="Genomic_DNA"/>
</dbReference>
<dbReference type="PANTHER" id="PTHR22854:SF2">
    <property type="entry name" value="INDOLE-3-GLYCEROL-PHOSPHATE SYNTHASE"/>
    <property type="match status" value="1"/>
</dbReference>
<comment type="pathway">
    <text evidence="2 8">Amino-acid biosynthesis; L-tryptophan biosynthesis; L-tryptophan from chorismate: step 4/5.</text>
</comment>
<organism evidence="10 11">
    <name type="scientific">Parvularcula lutaonensis</name>
    <dbReference type="NCBI Taxonomy" id="491923"/>
    <lineage>
        <taxon>Bacteria</taxon>
        <taxon>Pseudomonadati</taxon>
        <taxon>Pseudomonadota</taxon>
        <taxon>Alphaproteobacteria</taxon>
        <taxon>Parvularculales</taxon>
        <taxon>Parvularculaceae</taxon>
        <taxon>Parvularcula</taxon>
    </lineage>
</organism>
<evidence type="ECO:0000256" key="7">
    <source>
        <dbReference type="ARBA" id="ARBA00023239"/>
    </source>
</evidence>
<keyword evidence="3 8" id="KW-0028">Amino-acid biosynthesis</keyword>
<dbReference type="HAMAP" id="MF_00134_B">
    <property type="entry name" value="IGPS_B"/>
    <property type="match status" value="1"/>
</dbReference>
<dbReference type="NCBIfam" id="NF001377">
    <property type="entry name" value="PRK00278.2-4"/>
    <property type="match status" value="1"/>
</dbReference>
<dbReference type="RefSeq" id="WP_189575059.1">
    <property type="nucleotide sequence ID" value="NZ_BMXU01000002.1"/>
</dbReference>
<dbReference type="InterPro" id="IPR011060">
    <property type="entry name" value="RibuloseP-bd_barrel"/>
</dbReference>
<dbReference type="Proteomes" id="UP001595607">
    <property type="component" value="Unassembled WGS sequence"/>
</dbReference>
<comment type="similarity">
    <text evidence="8">Belongs to the TrpC family.</text>
</comment>
<evidence type="ECO:0000256" key="3">
    <source>
        <dbReference type="ARBA" id="ARBA00022605"/>
    </source>
</evidence>
<dbReference type="GO" id="GO:0004425">
    <property type="term" value="F:indole-3-glycerol-phosphate synthase activity"/>
    <property type="evidence" value="ECO:0007669"/>
    <property type="project" value="UniProtKB-EC"/>
</dbReference>
<reference evidence="11" key="1">
    <citation type="journal article" date="2019" name="Int. J. Syst. Evol. Microbiol.">
        <title>The Global Catalogue of Microorganisms (GCM) 10K type strain sequencing project: providing services to taxonomists for standard genome sequencing and annotation.</title>
        <authorList>
            <consortium name="The Broad Institute Genomics Platform"/>
            <consortium name="The Broad Institute Genome Sequencing Center for Infectious Disease"/>
            <person name="Wu L."/>
            <person name="Ma J."/>
        </authorList>
    </citation>
    <scope>NUCLEOTIDE SEQUENCE [LARGE SCALE GENOMIC DNA]</scope>
    <source>
        <strain evidence="11">KCTC 22245</strain>
    </source>
</reference>
<evidence type="ECO:0000256" key="6">
    <source>
        <dbReference type="ARBA" id="ARBA00023141"/>
    </source>
</evidence>
<keyword evidence="4 8" id="KW-0210">Decarboxylase</keyword>
<dbReference type="Pfam" id="PF00218">
    <property type="entry name" value="IGPS"/>
    <property type="match status" value="1"/>
</dbReference>
<evidence type="ECO:0000256" key="1">
    <source>
        <dbReference type="ARBA" id="ARBA00001633"/>
    </source>
</evidence>
<keyword evidence="7 8" id="KW-0456">Lyase</keyword>
<keyword evidence="6 8" id="KW-0057">Aromatic amino acid biosynthesis</keyword>
<dbReference type="PROSITE" id="PS00614">
    <property type="entry name" value="IGPS"/>
    <property type="match status" value="1"/>
</dbReference>
<protein>
    <recommendedName>
        <fullName evidence="8">Indole-3-glycerol phosphate synthase</fullName>
        <shortName evidence="8">IGPS</shortName>
        <ecNumber evidence="8">4.1.1.48</ecNumber>
    </recommendedName>
</protein>
<keyword evidence="5 8" id="KW-0822">Tryptophan biosynthesis</keyword>
<feature type="domain" description="Indole-3-glycerol phosphate synthase" evidence="9">
    <location>
        <begin position="5"/>
        <end position="257"/>
    </location>
</feature>
<proteinExistence type="inferred from homology"/>
<evidence type="ECO:0000259" key="9">
    <source>
        <dbReference type="Pfam" id="PF00218"/>
    </source>
</evidence>
<evidence type="ECO:0000313" key="10">
    <source>
        <dbReference type="EMBL" id="MFC3302963.1"/>
    </source>
</evidence>
<dbReference type="SUPFAM" id="SSF51366">
    <property type="entry name" value="Ribulose-phoshate binding barrel"/>
    <property type="match status" value="1"/>
</dbReference>
<evidence type="ECO:0000256" key="2">
    <source>
        <dbReference type="ARBA" id="ARBA00004696"/>
    </source>
</evidence>
<dbReference type="InterPro" id="IPR013798">
    <property type="entry name" value="Indole-3-glycerol_P_synth_dom"/>
</dbReference>
<evidence type="ECO:0000256" key="8">
    <source>
        <dbReference type="HAMAP-Rule" id="MF_00134"/>
    </source>
</evidence>
<evidence type="ECO:0000256" key="4">
    <source>
        <dbReference type="ARBA" id="ARBA00022793"/>
    </source>
</evidence>
<evidence type="ECO:0000256" key="5">
    <source>
        <dbReference type="ARBA" id="ARBA00022822"/>
    </source>
</evidence>
<dbReference type="InterPro" id="IPR001468">
    <property type="entry name" value="Indole-3-GlycerolPSynthase_CS"/>
</dbReference>